<dbReference type="EMBL" id="JAHRIM010000024">
    <property type="protein sequence ID" value="MEQ2257898.1"/>
    <property type="molecule type" value="Genomic_DNA"/>
</dbReference>
<sequence>DVRIRPMVLVVKKWARHNQINDASKGTLSSYTLVLMVLHYLQTLREPVLPSLQRAHPESFNPSMDIDKVPDGPKNIPPYTSRNQSSLGELLLGFLRYYATEFRYRRGSGAHGSVLIFSLLFLIPFFISSCQLFLPSRVFRLSSPSCILLSGFMFLAEGQQQLG</sequence>
<gene>
    <name evidence="3" type="primary">TENT2</name>
    <name evidence="3" type="ORF">XENORESO_006649</name>
</gene>
<keyword evidence="2" id="KW-0472">Membrane</keyword>
<accession>A0ABV0VKW2</accession>
<feature type="non-terminal residue" evidence="3">
    <location>
        <position position="1"/>
    </location>
</feature>
<evidence type="ECO:0000313" key="4">
    <source>
        <dbReference type="Proteomes" id="UP001444071"/>
    </source>
</evidence>
<organism evidence="3 4">
    <name type="scientific">Xenotaenia resolanae</name>
    <dbReference type="NCBI Taxonomy" id="208358"/>
    <lineage>
        <taxon>Eukaryota</taxon>
        <taxon>Metazoa</taxon>
        <taxon>Chordata</taxon>
        <taxon>Craniata</taxon>
        <taxon>Vertebrata</taxon>
        <taxon>Euteleostomi</taxon>
        <taxon>Actinopterygii</taxon>
        <taxon>Neopterygii</taxon>
        <taxon>Teleostei</taxon>
        <taxon>Neoteleostei</taxon>
        <taxon>Acanthomorphata</taxon>
        <taxon>Ovalentaria</taxon>
        <taxon>Atherinomorphae</taxon>
        <taxon>Cyprinodontiformes</taxon>
        <taxon>Goodeidae</taxon>
        <taxon>Xenotaenia</taxon>
    </lineage>
</organism>
<dbReference type="PANTHER" id="PTHR12271:SF40">
    <property type="entry name" value="POLY(A) RNA POLYMERASE GLD2"/>
    <property type="match status" value="1"/>
</dbReference>
<evidence type="ECO:0000256" key="2">
    <source>
        <dbReference type="SAM" id="Phobius"/>
    </source>
</evidence>
<feature type="transmembrane region" description="Helical" evidence="2">
    <location>
        <begin position="113"/>
        <end position="134"/>
    </location>
</feature>
<dbReference type="Proteomes" id="UP001444071">
    <property type="component" value="Unassembled WGS sequence"/>
</dbReference>
<keyword evidence="2" id="KW-0812">Transmembrane</keyword>
<keyword evidence="2" id="KW-1133">Transmembrane helix</keyword>
<dbReference type="EC" id="2.7.7.19" evidence="1"/>
<evidence type="ECO:0000313" key="3">
    <source>
        <dbReference type="EMBL" id="MEQ2257898.1"/>
    </source>
</evidence>
<comment type="caution">
    <text evidence="3">The sequence shown here is derived from an EMBL/GenBank/DDBJ whole genome shotgun (WGS) entry which is preliminary data.</text>
</comment>
<name>A0ABV0VKW2_9TELE</name>
<evidence type="ECO:0000256" key="1">
    <source>
        <dbReference type="ARBA" id="ARBA00012388"/>
    </source>
</evidence>
<keyword evidence="4" id="KW-1185">Reference proteome</keyword>
<proteinExistence type="predicted"/>
<reference evidence="3 4" key="1">
    <citation type="submission" date="2021-06" db="EMBL/GenBank/DDBJ databases">
        <authorList>
            <person name="Palmer J.M."/>
        </authorList>
    </citation>
    <scope>NUCLEOTIDE SEQUENCE [LARGE SCALE GENOMIC DNA]</scope>
    <source>
        <strain evidence="3 4">XR_2019</strain>
        <tissue evidence="3">Muscle</tissue>
    </source>
</reference>
<protein>
    <recommendedName>
        <fullName evidence="1">polynucleotide adenylyltransferase</fullName>
        <ecNumber evidence="1">2.7.7.19</ecNumber>
    </recommendedName>
</protein>
<dbReference type="Gene3D" id="1.10.1410.10">
    <property type="match status" value="1"/>
</dbReference>
<dbReference type="PANTHER" id="PTHR12271">
    <property type="entry name" value="POLY A POLYMERASE CID PAP -RELATED"/>
    <property type="match status" value="1"/>
</dbReference>
<dbReference type="SUPFAM" id="SSF81631">
    <property type="entry name" value="PAP/OAS1 substrate-binding domain"/>
    <property type="match status" value="1"/>
</dbReference>